<comment type="cofactor">
    <cofactor evidence="15 17">
        <name>[4Fe-4S] cluster</name>
        <dbReference type="ChEBI" id="CHEBI:49883"/>
    </cofactor>
    <text evidence="15 17">Binds 1 [4Fe-4S] cluster. The cluster is coordinated with 3 cysteines and an exchangeable S-adenosyl-L-methionine.</text>
</comment>
<dbReference type="InterPro" id="IPR007197">
    <property type="entry name" value="rSAM"/>
</dbReference>
<feature type="binding site" evidence="16">
    <location>
        <position position="145"/>
    </location>
    <ligand>
        <name>S-adenosyl-L-methionine</name>
        <dbReference type="ChEBI" id="CHEBI:59789"/>
        <label>1</label>
    </ligand>
</feature>
<feature type="domain" description="Radical SAM core" evidence="18">
    <location>
        <begin position="46"/>
        <end position="288"/>
    </location>
</feature>
<dbReference type="GO" id="GO:0051539">
    <property type="term" value="F:4 iron, 4 sulfur cluster binding"/>
    <property type="evidence" value="ECO:0007669"/>
    <property type="project" value="UniProtKB-KW"/>
</dbReference>
<comment type="pathway">
    <text evidence="2 15">Porphyrin-containing compound metabolism; protoporphyrin-IX biosynthesis; protoporphyrinogen-IX from coproporphyrinogen-III (AdoMet route): step 1/1.</text>
</comment>
<feature type="binding site" evidence="16">
    <location>
        <begin position="67"/>
        <end position="69"/>
    </location>
    <ligand>
        <name>S-adenosyl-L-methionine</name>
        <dbReference type="ChEBI" id="CHEBI:59789"/>
        <label>2</label>
    </ligand>
</feature>
<evidence type="ECO:0000256" key="16">
    <source>
        <dbReference type="PIRSR" id="PIRSR000167-1"/>
    </source>
</evidence>
<keyword evidence="11 15" id="KW-0411">Iron-sulfur</keyword>
<reference evidence="20" key="1">
    <citation type="submission" date="2018-05" db="EMBL/GenBank/DDBJ databases">
        <authorList>
            <person name="Du Z."/>
            <person name="Wang X."/>
        </authorList>
    </citation>
    <scope>NUCLEOTIDE SEQUENCE [LARGE SCALE GENOMIC DNA]</scope>
    <source>
        <strain evidence="20">CQN31</strain>
    </source>
</reference>
<dbReference type="Pfam" id="PF04055">
    <property type="entry name" value="Radical_SAM"/>
    <property type="match status" value="1"/>
</dbReference>
<evidence type="ECO:0000256" key="1">
    <source>
        <dbReference type="ARBA" id="ARBA00004496"/>
    </source>
</evidence>
<feature type="binding site" evidence="17">
    <location>
        <position position="65"/>
    </location>
    <ligand>
        <name>[4Fe-4S] cluster</name>
        <dbReference type="ChEBI" id="CHEBI:49883"/>
        <note>4Fe-4S-S-AdoMet</note>
    </ligand>
</feature>
<dbReference type="AlphaFoldDB" id="A0A317F742"/>
<dbReference type="UniPathway" id="UPA00251">
    <property type="reaction ID" value="UER00323"/>
</dbReference>
<comment type="subunit">
    <text evidence="4">Monomer.</text>
</comment>
<feature type="binding site" evidence="16">
    <location>
        <position position="209"/>
    </location>
    <ligand>
        <name>S-adenosyl-L-methionine</name>
        <dbReference type="ChEBI" id="CHEBI:59789"/>
        <label>2</label>
    </ligand>
</feature>
<dbReference type="PANTHER" id="PTHR13932">
    <property type="entry name" value="COPROPORPHYRINIGEN III OXIDASE"/>
    <property type="match status" value="1"/>
</dbReference>
<keyword evidence="9 15" id="KW-0560">Oxidoreductase</keyword>
<dbReference type="PIRSF" id="PIRSF000167">
    <property type="entry name" value="HemN"/>
    <property type="match status" value="1"/>
</dbReference>
<dbReference type="SFLD" id="SFLDS00029">
    <property type="entry name" value="Radical_SAM"/>
    <property type="match status" value="1"/>
</dbReference>
<dbReference type="SFLD" id="SFLDG01065">
    <property type="entry name" value="anaerobic_coproporphyrinogen-I"/>
    <property type="match status" value="1"/>
</dbReference>
<evidence type="ECO:0000256" key="11">
    <source>
        <dbReference type="ARBA" id="ARBA00023014"/>
    </source>
</evidence>
<dbReference type="PANTHER" id="PTHR13932:SF6">
    <property type="entry name" value="OXYGEN-INDEPENDENT COPROPORPHYRINOGEN III OXIDASE"/>
    <property type="match status" value="1"/>
</dbReference>
<dbReference type="PROSITE" id="PS51918">
    <property type="entry name" value="RADICAL_SAM"/>
    <property type="match status" value="1"/>
</dbReference>
<comment type="catalytic activity">
    <reaction evidence="14 15">
        <text>coproporphyrinogen III + 2 S-adenosyl-L-methionine = protoporphyrinogen IX + 2 5'-deoxyadenosine + 2 L-methionine + 2 CO2</text>
        <dbReference type="Rhea" id="RHEA:15425"/>
        <dbReference type="ChEBI" id="CHEBI:16526"/>
        <dbReference type="ChEBI" id="CHEBI:17319"/>
        <dbReference type="ChEBI" id="CHEBI:57307"/>
        <dbReference type="ChEBI" id="CHEBI:57309"/>
        <dbReference type="ChEBI" id="CHEBI:57844"/>
        <dbReference type="ChEBI" id="CHEBI:59789"/>
        <dbReference type="EC" id="1.3.98.3"/>
    </reaction>
</comment>
<dbReference type="EC" id="1.3.98.3" evidence="15"/>
<feature type="binding site" evidence="16">
    <location>
        <position position="112"/>
    </location>
    <ligand>
        <name>S-adenosyl-L-methionine</name>
        <dbReference type="ChEBI" id="CHEBI:59789"/>
        <label>1</label>
    </ligand>
</feature>
<dbReference type="RefSeq" id="WP_109872485.1">
    <property type="nucleotide sequence ID" value="NZ_QGNA01000005.1"/>
</dbReference>
<evidence type="ECO:0000256" key="6">
    <source>
        <dbReference type="ARBA" id="ARBA00022490"/>
    </source>
</evidence>
<dbReference type="Pfam" id="PF06969">
    <property type="entry name" value="HemN_C"/>
    <property type="match status" value="1"/>
</dbReference>
<feature type="binding site" evidence="16">
    <location>
        <position position="55"/>
    </location>
    <ligand>
        <name>S-adenosyl-L-methionine</name>
        <dbReference type="ChEBI" id="CHEBI:59789"/>
        <label>1</label>
    </ligand>
</feature>
<evidence type="ECO:0000256" key="12">
    <source>
        <dbReference type="ARBA" id="ARBA00023244"/>
    </source>
</evidence>
<dbReference type="Gene3D" id="1.10.10.920">
    <property type="match status" value="1"/>
</dbReference>
<keyword evidence="10 15" id="KW-0408">Iron</keyword>
<feature type="binding site" evidence="16">
    <location>
        <begin position="113"/>
        <end position="114"/>
    </location>
    <ligand>
        <name>S-adenosyl-L-methionine</name>
        <dbReference type="ChEBI" id="CHEBI:59789"/>
        <label>2</label>
    </ligand>
</feature>
<proteinExistence type="inferred from homology"/>
<sequence length="448" mass="48695">MDALPDPRARLEAYARQNLPRYTSYPTAPHFGPLEEATYRAWLAEIRPGDTLSLYLHIPFCKELCWYCGCHTAITRNQARLSRYAAGLVKEIGLLAAALPAQLPVESLHFGGGTPSAIGAPGLAEVMEALRARFAFRPDAELSVELDPRTLEDDVVALLGRVGFNRASLGVQDMDPEVQKLAGRIQPREMVESAVTRLRGAGIHAINFDLMYGLPGQDSAHVAASARFAAEMGADRVAVFGYAHVPWMKPAQKAIQEALLPDTFARMEQAETAERTLLEAGYVAIGLDHFARPEDPMAVAQRAGVLRRNFQGYTTDRAPVLLGLGASAIGALPQGYAQNNPDERGWLAAVEGGRLPVARGLALTEDDRIRRSIIEQVMCDLTLDLATVPAPVWESAEPRLAPLLRDGLARLEAGRLSVTEAGRRFVRHVAACFDARLGASQARHSRAV</sequence>
<comment type="caution">
    <text evidence="19">The sequence shown here is derived from an EMBL/GenBank/DDBJ whole genome shotgun (WGS) entry which is preliminary data.</text>
</comment>
<comment type="similarity">
    <text evidence="3 15">Belongs to the anaerobic coproporphyrinogen-III oxidase family.</text>
</comment>
<feature type="binding site" evidence="17">
    <location>
        <position position="61"/>
    </location>
    <ligand>
        <name>[4Fe-4S] cluster</name>
        <dbReference type="ChEBI" id="CHEBI:49883"/>
        <note>4Fe-4S-S-AdoMet</note>
    </ligand>
</feature>
<evidence type="ECO:0000256" key="14">
    <source>
        <dbReference type="ARBA" id="ARBA00048321"/>
    </source>
</evidence>
<feature type="binding site" evidence="16">
    <location>
        <position position="184"/>
    </location>
    <ligand>
        <name>S-adenosyl-L-methionine</name>
        <dbReference type="ChEBI" id="CHEBI:59789"/>
        <label>2</label>
    </ligand>
</feature>
<evidence type="ECO:0000256" key="7">
    <source>
        <dbReference type="ARBA" id="ARBA00022691"/>
    </source>
</evidence>
<evidence type="ECO:0000256" key="17">
    <source>
        <dbReference type="PIRSR" id="PIRSR000167-2"/>
    </source>
</evidence>
<dbReference type="InterPro" id="IPR010723">
    <property type="entry name" value="HemN_C"/>
</dbReference>
<organism evidence="19 20">
    <name type="scientific">Falsiroseomonas bella</name>
    <dbReference type="NCBI Taxonomy" id="2184016"/>
    <lineage>
        <taxon>Bacteria</taxon>
        <taxon>Pseudomonadati</taxon>
        <taxon>Pseudomonadota</taxon>
        <taxon>Alphaproteobacteria</taxon>
        <taxon>Acetobacterales</taxon>
        <taxon>Roseomonadaceae</taxon>
        <taxon>Falsiroseomonas</taxon>
    </lineage>
</organism>
<dbReference type="InterPro" id="IPR034505">
    <property type="entry name" value="Coproporphyrinogen-III_oxidase"/>
</dbReference>
<keyword evidence="7 15" id="KW-0949">S-adenosyl-L-methionine</keyword>
<dbReference type="SUPFAM" id="SSF102114">
    <property type="entry name" value="Radical SAM enzymes"/>
    <property type="match status" value="1"/>
</dbReference>
<comment type="function">
    <text evidence="13">Involved in the heme biosynthesis. Catalyzes the anaerobic oxidative decarboxylation of propionate groups of rings A and B of coproporphyrinogen III to yield the vinyl groups in protoporphyrinogen IX.</text>
</comment>
<evidence type="ECO:0000256" key="10">
    <source>
        <dbReference type="ARBA" id="ARBA00023004"/>
    </source>
</evidence>
<dbReference type="InterPro" id="IPR058240">
    <property type="entry name" value="rSAM_sf"/>
</dbReference>
<evidence type="ECO:0000256" key="3">
    <source>
        <dbReference type="ARBA" id="ARBA00005493"/>
    </source>
</evidence>
<dbReference type="GO" id="GO:0004109">
    <property type="term" value="F:coproporphyrinogen oxidase activity"/>
    <property type="evidence" value="ECO:0007669"/>
    <property type="project" value="InterPro"/>
</dbReference>
<dbReference type="SMART" id="SM00729">
    <property type="entry name" value="Elp3"/>
    <property type="match status" value="1"/>
</dbReference>
<evidence type="ECO:0000313" key="20">
    <source>
        <dbReference type="Proteomes" id="UP000245765"/>
    </source>
</evidence>
<evidence type="ECO:0000256" key="2">
    <source>
        <dbReference type="ARBA" id="ARBA00004785"/>
    </source>
</evidence>
<evidence type="ECO:0000259" key="18">
    <source>
        <dbReference type="PROSITE" id="PS51918"/>
    </source>
</evidence>
<dbReference type="GO" id="GO:0005737">
    <property type="term" value="C:cytoplasm"/>
    <property type="evidence" value="ECO:0007669"/>
    <property type="project" value="UniProtKB-SubCell"/>
</dbReference>
<evidence type="ECO:0000256" key="4">
    <source>
        <dbReference type="ARBA" id="ARBA00011245"/>
    </source>
</evidence>
<keyword evidence="20" id="KW-1185">Reference proteome</keyword>
<evidence type="ECO:0000256" key="15">
    <source>
        <dbReference type="PIRNR" id="PIRNR000167"/>
    </source>
</evidence>
<comment type="subcellular location">
    <subcellularLocation>
        <location evidence="1 15">Cytoplasm</location>
    </subcellularLocation>
</comment>
<dbReference type="InterPro" id="IPR023404">
    <property type="entry name" value="rSAM_horseshoe"/>
</dbReference>
<feature type="binding site" evidence="16">
    <location>
        <position position="172"/>
    </location>
    <ligand>
        <name>S-adenosyl-L-methionine</name>
        <dbReference type="ChEBI" id="CHEBI:59789"/>
        <label>2</label>
    </ligand>
</feature>
<dbReference type="OrthoDB" id="9808022at2"/>
<dbReference type="GO" id="GO:0006782">
    <property type="term" value="P:protoporphyrinogen IX biosynthetic process"/>
    <property type="evidence" value="ECO:0007669"/>
    <property type="project" value="UniProtKB-UniPathway"/>
</dbReference>
<dbReference type="Gene3D" id="3.80.30.20">
    <property type="entry name" value="tm_1862 like domain"/>
    <property type="match status" value="1"/>
</dbReference>
<feature type="binding site" evidence="16">
    <location>
        <position position="243"/>
    </location>
    <ligand>
        <name>S-adenosyl-L-methionine</name>
        <dbReference type="ChEBI" id="CHEBI:59789"/>
        <label>2</label>
    </ligand>
</feature>
<dbReference type="InterPro" id="IPR006638">
    <property type="entry name" value="Elp3/MiaA/NifB-like_rSAM"/>
</dbReference>
<protein>
    <recommendedName>
        <fullName evidence="15">Coproporphyrinogen-III oxidase</fullName>
        <ecNumber evidence="15">1.3.98.3</ecNumber>
    </recommendedName>
</protein>
<evidence type="ECO:0000256" key="8">
    <source>
        <dbReference type="ARBA" id="ARBA00022723"/>
    </source>
</evidence>
<evidence type="ECO:0000256" key="13">
    <source>
        <dbReference type="ARBA" id="ARBA00024295"/>
    </source>
</evidence>
<keyword evidence="5 15" id="KW-0004">4Fe-4S</keyword>
<evidence type="ECO:0000256" key="9">
    <source>
        <dbReference type="ARBA" id="ARBA00023002"/>
    </source>
</evidence>
<dbReference type="GO" id="GO:0051989">
    <property type="term" value="F:coproporphyrinogen dehydrogenase activity"/>
    <property type="evidence" value="ECO:0007669"/>
    <property type="project" value="UniProtKB-EC"/>
</dbReference>
<keyword evidence="8 15" id="KW-0479">Metal-binding</keyword>
<dbReference type="Proteomes" id="UP000245765">
    <property type="component" value="Unassembled WGS sequence"/>
</dbReference>
<keyword evidence="6 15" id="KW-0963">Cytoplasm</keyword>
<dbReference type="GO" id="GO:0046872">
    <property type="term" value="F:metal ion binding"/>
    <property type="evidence" value="ECO:0007669"/>
    <property type="project" value="UniProtKB-KW"/>
</dbReference>
<evidence type="ECO:0000256" key="5">
    <source>
        <dbReference type="ARBA" id="ARBA00022485"/>
    </source>
</evidence>
<dbReference type="NCBIfam" id="TIGR00538">
    <property type="entry name" value="hemN"/>
    <property type="match status" value="1"/>
</dbReference>
<feature type="binding site" evidence="16">
    <location>
        <position position="329"/>
    </location>
    <ligand>
        <name>S-adenosyl-L-methionine</name>
        <dbReference type="ChEBI" id="CHEBI:59789"/>
        <label>1</label>
    </ligand>
</feature>
<dbReference type="EMBL" id="QGNA01000005">
    <property type="protein sequence ID" value="PWS34844.1"/>
    <property type="molecule type" value="Genomic_DNA"/>
</dbReference>
<name>A0A317F742_9PROT</name>
<gene>
    <name evidence="19" type="primary">hemN</name>
    <name evidence="19" type="ORF">DFH01_21035</name>
</gene>
<evidence type="ECO:0000313" key="19">
    <source>
        <dbReference type="EMBL" id="PWS34844.1"/>
    </source>
</evidence>
<feature type="binding site" evidence="17">
    <location>
        <position position="68"/>
    </location>
    <ligand>
        <name>[4Fe-4S] cluster</name>
        <dbReference type="ChEBI" id="CHEBI:49883"/>
        <note>4Fe-4S-S-AdoMet</note>
    </ligand>
</feature>
<accession>A0A317F742</accession>
<dbReference type="InterPro" id="IPR004558">
    <property type="entry name" value="Coprogen_oxidase_HemN"/>
</dbReference>
<keyword evidence="12 15" id="KW-0627">Porphyrin biosynthesis</keyword>